<dbReference type="GO" id="GO:0020037">
    <property type="term" value="F:heme binding"/>
    <property type="evidence" value="ECO:0007669"/>
    <property type="project" value="InterPro"/>
</dbReference>
<evidence type="ECO:0000313" key="7">
    <source>
        <dbReference type="EMBL" id="QJH92070.1"/>
    </source>
</evidence>
<dbReference type="AlphaFoldDB" id="A0A6M3X3I9"/>
<proteinExistence type="inferred from homology"/>
<sequence length="571" mass="63042">MSINELCHYLLLPGLSVAFTYDRKQPPALGASPYSPCTLLSLPGPLFRHTPSNFPNYNVFTNPNANAPLPHQIPGTRSNHEGSIPPWCRIPSFYGFPFRYRVQPHISERGRETAFCSFASSLMKNSILFIPEQRKSGAKEADFEQALCAVPRTLAPPYITNCPVYHNGPGFASGGARRNYSDHGSRALSARGGEKTFLLLHLARDAKEKAEQRIYGAVGIALPLPLFLLASSNPSVRNSFVCTESLAESNPVSQDPILAIHPPRIYAGDVASATGSSLCISRMMNGIVVLYSPMRGEKNRTLCSAGRAPLSLIAPLYHNSRGEPGIPNIRALPLNGKVERTALLRYIERSANRGKNSCFAPLSHSNGSLLLRRRFFALSTLWPGVLMGEQAKRIVRNGGRDTTTISPLCRTAGANTGVSAPKKDREQIRIWTLTCRLFFTVGILLGSRWAYHELGRGGRWFRDPVENASFMPRVSATACIHPVILPKAHFWTLFPNIVTLLRRVSGTFLVRSGLLAPVHSPAMDSTRGIFLWRFFLLITGISLILFFQISGHGSIERTLFSKPLVHLRKHL</sequence>
<dbReference type="PANTHER" id="PTHR43653">
    <property type="entry name" value="CYTOCHROME C ASSEMBLY PROTEIN-RELATED"/>
    <property type="match status" value="1"/>
</dbReference>
<keyword evidence="5" id="KW-0472">Membrane</keyword>
<dbReference type="PANTHER" id="PTHR43653:SF1">
    <property type="entry name" value="CYTOCHROME C-TYPE BIOGENESIS PROTEIN CCMF"/>
    <property type="match status" value="1"/>
</dbReference>
<feature type="domain" description="Cytochrome c assembly protein" evidence="6">
    <location>
        <begin position="426"/>
        <end position="512"/>
    </location>
</feature>
<dbReference type="GO" id="GO:0016020">
    <property type="term" value="C:membrane"/>
    <property type="evidence" value="ECO:0007669"/>
    <property type="project" value="InterPro"/>
</dbReference>
<dbReference type="EMBL" id="MN965338">
    <property type="protein sequence ID" value="QJH92070.1"/>
    <property type="molecule type" value="Genomic_DNA"/>
</dbReference>
<reference evidence="7" key="1">
    <citation type="journal article" date="2020" name="Mol. Biol. Evol.">
        <title>Extensive Shifts from Cis- to Trans-splicing of Gymnosperm Mitochondrial Introns.</title>
        <authorList>
            <person name="Guo W."/>
            <person name="Zhu A."/>
            <person name="Fan W."/>
            <person name="Adams R.P."/>
            <person name="Mower J.P."/>
        </authorList>
    </citation>
    <scope>NUCLEOTIDE SEQUENCE</scope>
</reference>
<keyword evidence="5" id="KW-1133">Transmembrane helix</keyword>
<gene>
    <name evidence="7" type="primary">ccmFn</name>
    <name evidence="8" type="synonym">ccmFN</name>
</gene>
<evidence type="ECO:0000256" key="5">
    <source>
        <dbReference type="SAM" id="Phobius"/>
    </source>
</evidence>
<dbReference type="InterPro" id="IPR002541">
    <property type="entry name" value="Cyt_c_assembly"/>
</dbReference>
<dbReference type="PRINTS" id="PR01410">
    <property type="entry name" value="CCBIOGENESIS"/>
</dbReference>
<accession>A0A6M3X3I9</accession>
<dbReference type="EMBL" id="MW354419">
    <property type="protein sequence ID" value="QXE44202.1"/>
    <property type="molecule type" value="Genomic_DNA"/>
</dbReference>
<comment type="subcellular location">
    <subcellularLocation>
        <location evidence="1">Mitochondrion</location>
    </subcellularLocation>
</comment>
<feature type="transmembrane region" description="Helical" evidence="5">
    <location>
        <begin position="529"/>
        <end position="547"/>
    </location>
</feature>
<dbReference type="InterPro" id="IPR003567">
    <property type="entry name" value="Cyt_c_biogenesis"/>
</dbReference>
<protein>
    <submittedName>
        <fullName evidence="8">Cytochrome c biogenesis FN</fullName>
    </submittedName>
    <submittedName>
        <fullName evidence="7">Cytochrome c maturation subunit FN</fullName>
    </submittedName>
</protein>
<organism evidence="7">
    <name type="scientific">Podocarpus macrophyllus</name>
    <dbReference type="NCBI Taxonomy" id="58043"/>
    <lineage>
        <taxon>Eukaryota</taxon>
        <taxon>Viridiplantae</taxon>
        <taxon>Streptophyta</taxon>
        <taxon>Embryophyta</taxon>
        <taxon>Tracheophyta</taxon>
        <taxon>Spermatophyta</taxon>
        <taxon>Pinopsida</taxon>
        <taxon>Pinidae</taxon>
        <taxon>Conifers II</taxon>
        <taxon>Araucariales</taxon>
        <taxon>Podocarpaceae</taxon>
        <taxon>Podocarpus</taxon>
    </lineage>
</organism>
<dbReference type="PIRSF" id="PIRSF005240">
    <property type="entry name" value="Cytc_biog_CcbS"/>
    <property type="match status" value="1"/>
</dbReference>
<dbReference type="GO" id="GO:0005739">
    <property type="term" value="C:mitochondrion"/>
    <property type="evidence" value="ECO:0007669"/>
    <property type="project" value="UniProtKB-SubCell"/>
</dbReference>
<dbReference type="PRINTS" id="PR01412">
    <property type="entry name" value="CCBSBIOGNSIS"/>
</dbReference>
<evidence type="ECO:0000259" key="6">
    <source>
        <dbReference type="Pfam" id="PF01578"/>
    </source>
</evidence>
<dbReference type="Pfam" id="PF01578">
    <property type="entry name" value="Cytochrom_C_asm"/>
    <property type="match status" value="1"/>
</dbReference>
<evidence type="ECO:0000256" key="4">
    <source>
        <dbReference type="ARBA" id="ARBA00023128"/>
    </source>
</evidence>
<dbReference type="GO" id="GO:0017004">
    <property type="term" value="P:cytochrome complex assembly"/>
    <property type="evidence" value="ECO:0007669"/>
    <property type="project" value="UniProtKB-KW"/>
</dbReference>
<reference evidence="8" key="2">
    <citation type="submission" date="2020-12" db="EMBL/GenBank/DDBJ databases">
        <title>Both Conifer II and Gnetales are characterized by a high frequency of ancient mitochondrial gene transfer to the nuclear genome.</title>
        <authorList>
            <person name="Kan S.L."/>
            <person name="Shen T."/>
            <person name="Ran J.H."/>
            <person name="Wang X.Q."/>
        </authorList>
    </citation>
    <scope>NUCLEOTIDE SEQUENCE</scope>
</reference>
<evidence type="ECO:0000256" key="3">
    <source>
        <dbReference type="ARBA" id="ARBA00022748"/>
    </source>
</evidence>
<keyword evidence="4 7" id="KW-0496">Mitochondrion</keyword>
<evidence type="ECO:0000256" key="2">
    <source>
        <dbReference type="ARBA" id="ARBA00009186"/>
    </source>
</evidence>
<evidence type="ECO:0000256" key="1">
    <source>
        <dbReference type="ARBA" id="ARBA00004173"/>
    </source>
</evidence>
<comment type="similarity">
    <text evidence="2">Belongs to the CcmF/CycK/Ccl1/NrfE/CcsA family.</text>
</comment>
<evidence type="ECO:0000313" key="8">
    <source>
        <dbReference type="EMBL" id="QXE44202.1"/>
    </source>
</evidence>
<name>A0A6M3X3I9_9CONI</name>
<keyword evidence="3" id="KW-0201">Cytochrome c-type biogenesis</keyword>
<keyword evidence="5" id="KW-0812">Transmembrane</keyword>
<dbReference type="InterPro" id="IPR003569">
    <property type="entry name" value="Cyt_c_biogenesis_plant"/>
</dbReference>
<feature type="transmembrane region" description="Helical" evidence="5">
    <location>
        <begin position="430"/>
        <end position="451"/>
    </location>
</feature>
<geneLocation type="mitochondrion" evidence="7"/>
<dbReference type="GO" id="GO:0015232">
    <property type="term" value="F:heme transmembrane transporter activity"/>
    <property type="evidence" value="ECO:0007669"/>
    <property type="project" value="InterPro"/>
</dbReference>